<dbReference type="PANTHER" id="PTHR31900">
    <property type="entry name" value="F-BOX/RNI SUPERFAMILY PROTEIN-RELATED"/>
    <property type="match status" value="1"/>
</dbReference>
<dbReference type="SUPFAM" id="SSF81383">
    <property type="entry name" value="F-box domain"/>
    <property type="match status" value="1"/>
</dbReference>
<name>A0AA88S2I8_9ASTE</name>
<dbReference type="SUPFAM" id="SSF52058">
    <property type="entry name" value="L domain-like"/>
    <property type="match status" value="1"/>
</dbReference>
<dbReference type="Proteomes" id="UP001187471">
    <property type="component" value="Unassembled WGS sequence"/>
</dbReference>
<dbReference type="PROSITE" id="PS50181">
    <property type="entry name" value="FBOX"/>
    <property type="match status" value="1"/>
</dbReference>
<dbReference type="InterPro" id="IPR050232">
    <property type="entry name" value="FBL13/AtMIF1-like"/>
</dbReference>
<dbReference type="Pfam" id="PF24758">
    <property type="entry name" value="LRR_At5g56370"/>
    <property type="match status" value="1"/>
</dbReference>
<dbReference type="PANTHER" id="PTHR31900:SF30">
    <property type="entry name" value="SUPERFAMILY PROTEIN, PUTATIVE-RELATED"/>
    <property type="match status" value="1"/>
</dbReference>
<reference evidence="2" key="1">
    <citation type="submission" date="2022-12" db="EMBL/GenBank/DDBJ databases">
        <title>Draft genome assemblies for two species of Escallonia (Escalloniales).</title>
        <authorList>
            <person name="Chanderbali A."/>
            <person name="Dervinis C."/>
            <person name="Anghel I."/>
            <person name="Soltis D."/>
            <person name="Soltis P."/>
            <person name="Zapata F."/>
        </authorList>
    </citation>
    <scope>NUCLEOTIDE SEQUENCE</scope>
    <source>
        <strain evidence="2">UCBG92.1500</strain>
        <tissue evidence="2">Leaf</tissue>
    </source>
</reference>
<sequence>MTLPSPKVVAKDEDRISNLPDEILHDILSCLPTKDAVGTCVLSKRWQFVWTHISGIDLEDDSNNNDPLQLERTMLFVDKLLSCRDVNINKVCLHFREGADLLGVYMWICSAIVRKVEELCINITVENVVLPRCIFTCESLTVLKLAMECIVKPPNAVFLPNLKILHLTSAKFSDDSSSQKLFCSFPVLEELSLTDCIWDNIRCISIVIPTLKTLMIDYYPFEFLNCEIKIRAERVVVFNCSGTLGINIIVSNLPLLEDATISLMPLYEEEEEEAARGINLLAGICYVRFLTMFEYTLTPVNNFVGFYNRLPVFENLTHLELKEMEFDDCTGKSLMIFLRHSPNLSSLVFAVRDVHYRGLGVGTSTSVLELTSKTVLYSLLWWEKNGDTVSRAFLATCGSIAKDGYPLFKVLEEAEGGHGSVTETPQKLSRLQNSVCSLPLAGLLLLRSWFLNFRGH</sequence>
<dbReference type="CDD" id="cd22160">
    <property type="entry name" value="F-box_AtFBL13-like"/>
    <property type="match status" value="1"/>
</dbReference>
<protein>
    <recommendedName>
        <fullName evidence="1">F-box domain-containing protein</fullName>
    </recommendedName>
</protein>
<dbReference type="Gene3D" id="3.80.10.10">
    <property type="entry name" value="Ribonuclease Inhibitor"/>
    <property type="match status" value="1"/>
</dbReference>
<organism evidence="2 3">
    <name type="scientific">Escallonia rubra</name>
    <dbReference type="NCBI Taxonomy" id="112253"/>
    <lineage>
        <taxon>Eukaryota</taxon>
        <taxon>Viridiplantae</taxon>
        <taxon>Streptophyta</taxon>
        <taxon>Embryophyta</taxon>
        <taxon>Tracheophyta</taxon>
        <taxon>Spermatophyta</taxon>
        <taxon>Magnoliopsida</taxon>
        <taxon>eudicotyledons</taxon>
        <taxon>Gunneridae</taxon>
        <taxon>Pentapetalae</taxon>
        <taxon>asterids</taxon>
        <taxon>campanulids</taxon>
        <taxon>Escalloniales</taxon>
        <taxon>Escalloniaceae</taxon>
        <taxon>Escallonia</taxon>
    </lineage>
</organism>
<gene>
    <name evidence="2" type="ORF">RJ640_004482</name>
</gene>
<evidence type="ECO:0000313" key="2">
    <source>
        <dbReference type="EMBL" id="KAK2994928.1"/>
    </source>
</evidence>
<feature type="domain" description="F-box" evidence="1">
    <location>
        <begin position="13"/>
        <end position="47"/>
    </location>
</feature>
<accession>A0AA88S2I8</accession>
<dbReference type="InterPro" id="IPR036047">
    <property type="entry name" value="F-box-like_dom_sf"/>
</dbReference>
<dbReference type="EMBL" id="JAVXUO010000157">
    <property type="protein sequence ID" value="KAK2994928.1"/>
    <property type="molecule type" value="Genomic_DNA"/>
</dbReference>
<dbReference type="InterPro" id="IPR032675">
    <property type="entry name" value="LRR_dom_sf"/>
</dbReference>
<evidence type="ECO:0000313" key="3">
    <source>
        <dbReference type="Proteomes" id="UP001187471"/>
    </source>
</evidence>
<dbReference type="InterPro" id="IPR053781">
    <property type="entry name" value="F-box_AtFBL13-like"/>
</dbReference>
<dbReference type="AlphaFoldDB" id="A0AA88S2I8"/>
<evidence type="ECO:0000259" key="1">
    <source>
        <dbReference type="PROSITE" id="PS50181"/>
    </source>
</evidence>
<dbReference type="Pfam" id="PF00646">
    <property type="entry name" value="F-box"/>
    <property type="match status" value="1"/>
</dbReference>
<dbReference type="InterPro" id="IPR055411">
    <property type="entry name" value="LRR_FXL15/At3g58940/PEG3-like"/>
</dbReference>
<comment type="caution">
    <text evidence="2">The sequence shown here is derived from an EMBL/GenBank/DDBJ whole genome shotgun (WGS) entry which is preliminary data.</text>
</comment>
<dbReference type="InterPro" id="IPR001810">
    <property type="entry name" value="F-box_dom"/>
</dbReference>
<dbReference type="Gene3D" id="1.20.1280.50">
    <property type="match status" value="1"/>
</dbReference>
<keyword evidence="3" id="KW-1185">Reference proteome</keyword>
<proteinExistence type="predicted"/>
<dbReference type="SMART" id="SM00256">
    <property type="entry name" value="FBOX"/>
    <property type="match status" value="1"/>
</dbReference>